<keyword evidence="9" id="KW-1185">Reference proteome</keyword>
<feature type="binding site" evidence="6">
    <location>
        <begin position="81"/>
        <end position="85"/>
    </location>
    <ligand>
        <name>GTP</name>
        <dbReference type="ChEBI" id="CHEBI:37565"/>
    </ligand>
</feature>
<keyword evidence="2 6" id="KW-0547">Nucleotide-binding</keyword>
<comment type="caution">
    <text evidence="8">The sequence shown here is derived from an EMBL/GenBank/DDBJ whole genome shotgun (WGS) entry which is preliminary data.</text>
</comment>
<dbReference type="CDD" id="cd16262">
    <property type="entry name" value="EFG_III"/>
    <property type="match status" value="1"/>
</dbReference>
<dbReference type="EMBL" id="CASHTH010001059">
    <property type="protein sequence ID" value="CAI8010694.1"/>
    <property type="molecule type" value="Genomic_DNA"/>
</dbReference>
<dbReference type="CDD" id="cd03713">
    <property type="entry name" value="EFG_mtEFG_C"/>
    <property type="match status" value="1"/>
</dbReference>
<dbReference type="GO" id="GO:0003746">
    <property type="term" value="F:translation elongation factor activity"/>
    <property type="evidence" value="ECO:0007669"/>
    <property type="project" value="UniProtKB-UniRule"/>
</dbReference>
<dbReference type="NCBIfam" id="NF009381">
    <property type="entry name" value="PRK12740.1-5"/>
    <property type="match status" value="1"/>
</dbReference>
<evidence type="ECO:0000256" key="5">
    <source>
        <dbReference type="ARBA" id="ARBA00023134"/>
    </source>
</evidence>
<dbReference type="InterPro" id="IPR009022">
    <property type="entry name" value="EFG_III"/>
</dbReference>
<dbReference type="Pfam" id="PF03144">
    <property type="entry name" value="GTP_EFTU_D2"/>
    <property type="match status" value="1"/>
</dbReference>
<dbReference type="NCBIfam" id="TIGR00231">
    <property type="entry name" value="small_GTP"/>
    <property type="match status" value="1"/>
</dbReference>
<dbReference type="InterPro" id="IPR005225">
    <property type="entry name" value="Small_GTP-bd"/>
</dbReference>
<evidence type="ECO:0000256" key="1">
    <source>
        <dbReference type="ARBA" id="ARBA00005870"/>
    </source>
</evidence>
<dbReference type="InterPro" id="IPR009000">
    <property type="entry name" value="Transl_B-barrel_sf"/>
</dbReference>
<dbReference type="InterPro" id="IPR005517">
    <property type="entry name" value="Transl_elong_EFG/EF2_IV"/>
</dbReference>
<comment type="function">
    <text evidence="6">Mitochondrial GTPase that catalyzes the GTP-dependent ribosomal translocation step during translation elongation. During this step, the ribosome changes from the pre-translocational (PRE) to the post-translocational (POST) state as the newly formed A-site-bound peptidyl-tRNA and P-site-bound deacylated tRNA move to the P and E sites, respectively. Catalyzes the coordinated movement of the two tRNA molecules, the mRNA and conformational changes in the ribosome.</text>
</comment>
<evidence type="ECO:0000259" key="7">
    <source>
        <dbReference type="PROSITE" id="PS51722"/>
    </source>
</evidence>
<dbReference type="Pfam" id="PF03764">
    <property type="entry name" value="EFG_IV"/>
    <property type="match status" value="1"/>
</dbReference>
<feature type="binding site" evidence="6">
    <location>
        <begin position="17"/>
        <end position="24"/>
    </location>
    <ligand>
        <name>GTP</name>
        <dbReference type="ChEBI" id="CHEBI:37565"/>
    </ligand>
</feature>
<sequence length="718" mass="79078">MAREYPIENVRNIGIAAHIDAGKTTTTERILFYTGKKHKIGAVDDGTAEMDWMVQERERGVTITAAATTCFWQEHAIHLIDTPGHVDFTVEVERSLRVLDGAIALFCAVGGVEPQSETVWRQAERYDVPRIIFVNKMDRVGANFTRVLEMMQEQLGANPLPLQLPMGEGADFAGVIDLVTQRAMRWDATDFGQTYVEAEVPPEFQDEVAQAREVLYESVAVEDEALLEKYLGGEEITHAELLTVIRAATLQGKLFPVLCGSSLKNQGVQPLLDAVIDFLPSPVDVPPIEGTVPHLASGGARSKRAKNASAEQDKVTRLANDDAPFSALAFKVASHPTVDKLVYCRIYSGVLKRGEVVYNVRSEKRERINRILQMHANKEAVCDTAYAGDIVALVGLKDTKTGDTLTDPREPILLESITFPNPVISIAIEPERASDADALEETLEKLMDEDPTFTVGIDKETGQRIISGMGELHLEVLTDRMIREFGVNARVSKLQVAYRETISALAETRGTHIHKTDEEGIYGDVLLTVEPLARGEGFQFEDNTDETQIPRQYVPFIEKVLEGAMGTGPRIGYPMQDVKVTLTGGSYHPTDSSEVAFEAAAVLAFENATRKANPLLLEPIMRMHITVPDEHVGKVIGDLNSRRAQINESTTQDASDTGRPSQSTQIVINAFIPLSETFQYTTRLRSMTQGRGAFTLEFSHYEVVPSALAPDVSRIGST</sequence>
<dbReference type="SMART" id="SM00889">
    <property type="entry name" value="EFG_IV"/>
    <property type="match status" value="1"/>
</dbReference>
<dbReference type="FunFam" id="3.30.70.870:FF:000001">
    <property type="entry name" value="Elongation factor G"/>
    <property type="match status" value="1"/>
</dbReference>
<dbReference type="Pfam" id="PF14492">
    <property type="entry name" value="EFG_III"/>
    <property type="match status" value="1"/>
</dbReference>
<reference evidence="8" key="1">
    <citation type="submission" date="2023-03" db="EMBL/GenBank/DDBJ databases">
        <authorList>
            <person name="Steffen K."/>
            <person name="Cardenas P."/>
        </authorList>
    </citation>
    <scope>NUCLEOTIDE SEQUENCE</scope>
</reference>
<dbReference type="PROSITE" id="PS51722">
    <property type="entry name" value="G_TR_2"/>
    <property type="match status" value="1"/>
</dbReference>
<dbReference type="CDD" id="cd04088">
    <property type="entry name" value="EFG_mtEFG_II"/>
    <property type="match status" value="1"/>
</dbReference>
<dbReference type="Gene3D" id="3.40.50.300">
    <property type="entry name" value="P-loop containing nucleotide triphosphate hydrolases"/>
    <property type="match status" value="1"/>
</dbReference>
<dbReference type="CDD" id="cd01886">
    <property type="entry name" value="EF-G"/>
    <property type="match status" value="1"/>
</dbReference>
<keyword evidence="3 6" id="KW-0251">Elongation factor</keyword>
<evidence type="ECO:0000256" key="6">
    <source>
        <dbReference type="HAMAP-Rule" id="MF_03061"/>
    </source>
</evidence>
<keyword evidence="4 6" id="KW-0648">Protein biosynthesis</keyword>
<dbReference type="AlphaFoldDB" id="A0AA35RFT2"/>
<dbReference type="InterPro" id="IPR020568">
    <property type="entry name" value="Ribosomal_Su5_D2-typ_SF"/>
</dbReference>
<dbReference type="FunFam" id="3.40.50.300:FF:000029">
    <property type="entry name" value="Elongation factor G"/>
    <property type="match status" value="1"/>
</dbReference>
<feature type="binding site" evidence="6">
    <location>
        <begin position="135"/>
        <end position="138"/>
    </location>
    <ligand>
        <name>GTP</name>
        <dbReference type="ChEBI" id="CHEBI:37565"/>
    </ligand>
</feature>
<dbReference type="Pfam" id="PF00009">
    <property type="entry name" value="GTP_EFTU"/>
    <property type="match status" value="1"/>
</dbReference>
<name>A0AA35RFT2_GEOBA</name>
<dbReference type="SUPFAM" id="SSF54980">
    <property type="entry name" value="EF-G C-terminal domain-like"/>
    <property type="match status" value="2"/>
</dbReference>
<organism evidence="8 9">
    <name type="scientific">Geodia barretti</name>
    <name type="common">Barrett's horny sponge</name>
    <dbReference type="NCBI Taxonomy" id="519541"/>
    <lineage>
        <taxon>Eukaryota</taxon>
        <taxon>Metazoa</taxon>
        <taxon>Porifera</taxon>
        <taxon>Demospongiae</taxon>
        <taxon>Heteroscleromorpha</taxon>
        <taxon>Tetractinellida</taxon>
        <taxon>Astrophorina</taxon>
        <taxon>Geodiidae</taxon>
        <taxon>Geodia</taxon>
    </lineage>
</organism>
<dbReference type="InterPro" id="IPR035649">
    <property type="entry name" value="EFG_V"/>
</dbReference>
<dbReference type="GO" id="GO:0032790">
    <property type="term" value="P:ribosome disassembly"/>
    <property type="evidence" value="ECO:0007669"/>
    <property type="project" value="TreeGrafter"/>
</dbReference>
<dbReference type="InterPro" id="IPR041095">
    <property type="entry name" value="EFG_II"/>
</dbReference>
<dbReference type="Pfam" id="PF00679">
    <property type="entry name" value="EFG_C"/>
    <property type="match status" value="1"/>
</dbReference>
<dbReference type="Proteomes" id="UP001174909">
    <property type="component" value="Unassembled WGS sequence"/>
</dbReference>
<dbReference type="SMART" id="SM00838">
    <property type="entry name" value="EFG_C"/>
    <property type="match status" value="1"/>
</dbReference>
<dbReference type="InterPro" id="IPR000795">
    <property type="entry name" value="T_Tr_GTP-bd_dom"/>
</dbReference>
<evidence type="ECO:0000256" key="2">
    <source>
        <dbReference type="ARBA" id="ARBA00022741"/>
    </source>
</evidence>
<dbReference type="NCBIfam" id="TIGR00484">
    <property type="entry name" value="EF-G"/>
    <property type="match status" value="1"/>
</dbReference>
<accession>A0AA35RFT2</accession>
<keyword evidence="6" id="KW-0496">Mitochondrion</keyword>
<dbReference type="Gene3D" id="2.40.30.10">
    <property type="entry name" value="Translation factors"/>
    <property type="match status" value="1"/>
</dbReference>
<evidence type="ECO:0000313" key="8">
    <source>
        <dbReference type="EMBL" id="CAI8010694.1"/>
    </source>
</evidence>
<evidence type="ECO:0000256" key="4">
    <source>
        <dbReference type="ARBA" id="ARBA00022917"/>
    </source>
</evidence>
<dbReference type="Gene3D" id="3.30.70.240">
    <property type="match status" value="1"/>
</dbReference>
<proteinExistence type="inferred from homology"/>
<dbReference type="Gene3D" id="3.30.230.10">
    <property type="match status" value="1"/>
</dbReference>
<dbReference type="PANTHER" id="PTHR43261:SF1">
    <property type="entry name" value="RIBOSOME-RELEASING FACTOR 2, MITOCHONDRIAL"/>
    <property type="match status" value="1"/>
</dbReference>
<comment type="subcellular location">
    <subcellularLocation>
        <location evidence="6">Mitochondrion</location>
    </subcellularLocation>
</comment>
<dbReference type="InterPro" id="IPR035647">
    <property type="entry name" value="EFG_III/V"/>
</dbReference>
<dbReference type="GO" id="GO:0003924">
    <property type="term" value="F:GTPase activity"/>
    <property type="evidence" value="ECO:0007669"/>
    <property type="project" value="UniProtKB-UniRule"/>
</dbReference>
<protein>
    <recommendedName>
        <fullName evidence="6">Elongation factor G, mitochondrial</fullName>
        <shortName evidence="6">EF-Gmt</shortName>
    </recommendedName>
    <alternativeName>
        <fullName evidence="6">Elongation factor G 1, mitochondrial</fullName>
        <shortName evidence="6">mEF-G 1</shortName>
    </alternativeName>
    <alternativeName>
        <fullName evidence="6">Elongation factor G1</fullName>
    </alternativeName>
</protein>
<comment type="pathway">
    <text evidence="6">Protein biosynthesis; polypeptide chain elongation.</text>
</comment>
<dbReference type="PANTHER" id="PTHR43261">
    <property type="entry name" value="TRANSLATION ELONGATION FACTOR G-RELATED"/>
    <property type="match status" value="1"/>
</dbReference>
<dbReference type="Gene3D" id="3.30.70.870">
    <property type="entry name" value="Elongation Factor G (Translational Gtpase), domain 3"/>
    <property type="match status" value="1"/>
</dbReference>
<dbReference type="PROSITE" id="PS00301">
    <property type="entry name" value="G_TR_1"/>
    <property type="match status" value="1"/>
</dbReference>
<evidence type="ECO:0000313" key="9">
    <source>
        <dbReference type="Proteomes" id="UP001174909"/>
    </source>
</evidence>
<dbReference type="HAMAP" id="MF_00054_B">
    <property type="entry name" value="EF_G_EF_2_B"/>
    <property type="match status" value="1"/>
</dbReference>
<dbReference type="InterPro" id="IPR031157">
    <property type="entry name" value="G_TR_CS"/>
</dbReference>
<comment type="similarity">
    <text evidence="1">Belongs to the TRAFAC class translation factor GTPase superfamily. Classic translation factor GTPase family. EF-G/EF-2 subfamily.</text>
</comment>
<keyword evidence="5 6" id="KW-0342">GTP-binding</keyword>
<dbReference type="GO" id="GO:0005739">
    <property type="term" value="C:mitochondrion"/>
    <property type="evidence" value="ECO:0007669"/>
    <property type="project" value="UniProtKB-SubCell"/>
</dbReference>
<dbReference type="FunFam" id="3.30.70.240:FF:000001">
    <property type="entry name" value="Elongation factor G"/>
    <property type="match status" value="1"/>
</dbReference>
<dbReference type="GO" id="GO:0070125">
    <property type="term" value="P:mitochondrial translational elongation"/>
    <property type="evidence" value="ECO:0007669"/>
    <property type="project" value="UniProtKB-UniRule"/>
</dbReference>
<dbReference type="GO" id="GO:0005525">
    <property type="term" value="F:GTP binding"/>
    <property type="evidence" value="ECO:0007669"/>
    <property type="project" value="UniProtKB-UniRule"/>
</dbReference>
<dbReference type="SUPFAM" id="SSF52540">
    <property type="entry name" value="P-loop containing nucleoside triphosphate hydrolases"/>
    <property type="match status" value="1"/>
</dbReference>
<dbReference type="InterPro" id="IPR027417">
    <property type="entry name" value="P-loop_NTPase"/>
</dbReference>
<dbReference type="InterPro" id="IPR014721">
    <property type="entry name" value="Ribsml_uS5_D2-typ_fold_subgr"/>
</dbReference>
<dbReference type="SUPFAM" id="SSF54211">
    <property type="entry name" value="Ribosomal protein S5 domain 2-like"/>
    <property type="match status" value="1"/>
</dbReference>
<dbReference type="SUPFAM" id="SSF50447">
    <property type="entry name" value="Translation proteins"/>
    <property type="match status" value="1"/>
</dbReference>
<dbReference type="InterPro" id="IPR004161">
    <property type="entry name" value="EFTu-like_2"/>
</dbReference>
<evidence type="ECO:0000256" key="3">
    <source>
        <dbReference type="ARBA" id="ARBA00022768"/>
    </source>
</evidence>
<feature type="domain" description="Tr-type G" evidence="7">
    <location>
        <begin position="8"/>
        <end position="283"/>
    </location>
</feature>
<comment type="similarity">
    <text evidence="6">Belongs to the GTP-binding elongation factor family. EF-G/EF-2 subfamily.</text>
</comment>
<dbReference type="FunFam" id="2.40.30.10:FF:000006">
    <property type="entry name" value="Elongation factor G"/>
    <property type="match status" value="1"/>
</dbReference>
<dbReference type="PRINTS" id="PR00315">
    <property type="entry name" value="ELONGATNFCT"/>
</dbReference>
<dbReference type="InterPro" id="IPR000640">
    <property type="entry name" value="EFG_V-like"/>
</dbReference>
<dbReference type="InterPro" id="IPR004540">
    <property type="entry name" value="Transl_elong_EFG/EF2"/>
</dbReference>
<gene>
    <name evidence="8" type="ORF">GBAR_LOCUS7016</name>
</gene>